<feature type="compositionally biased region" description="Polar residues" evidence="1">
    <location>
        <begin position="26"/>
        <end position="36"/>
    </location>
</feature>
<accession>R0HUK1</accession>
<dbReference type="AlphaFoldDB" id="R0HUK1"/>
<keyword evidence="3" id="KW-1185">Reference proteome</keyword>
<feature type="region of interest" description="Disordered" evidence="1">
    <location>
        <begin position="1"/>
        <end position="37"/>
    </location>
</feature>
<reference evidence="3" key="1">
    <citation type="journal article" date="2013" name="Nat. Genet.">
        <title>The Capsella rubella genome and the genomic consequences of rapid mating system evolution.</title>
        <authorList>
            <person name="Slotte T."/>
            <person name="Hazzouri K.M."/>
            <person name="Agren J.A."/>
            <person name="Koenig D."/>
            <person name="Maumus F."/>
            <person name="Guo Y.L."/>
            <person name="Steige K."/>
            <person name="Platts A.E."/>
            <person name="Escobar J.S."/>
            <person name="Newman L.K."/>
            <person name="Wang W."/>
            <person name="Mandakova T."/>
            <person name="Vello E."/>
            <person name="Smith L.M."/>
            <person name="Henz S.R."/>
            <person name="Steffen J."/>
            <person name="Takuno S."/>
            <person name="Brandvain Y."/>
            <person name="Coop G."/>
            <person name="Andolfatto P."/>
            <person name="Hu T.T."/>
            <person name="Blanchette M."/>
            <person name="Clark R.M."/>
            <person name="Quesneville H."/>
            <person name="Nordborg M."/>
            <person name="Gaut B.S."/>
            <person name="Lysak M.A."/>
            <person name="Jenkins J."/>
            <person name="Grimwood J."/>
            <person name="Chapman J."/>
            <person name="Prochnik S."/>
            <person name="Shu S."/>
            <person name="Rokhsar D."/>
            <person name="Schmutz J."/>
            <person name="Weigel D."/>
            <person name="Wright S.I."/>
        </authorList>
    </citation>
    <scope>NUCLEOTIDE SEQUENCE [LARGE SCALE GENOMIC DNA]</scope>
    <source>
        <strain evidence="3">cv. Monte Gargano</strain>
    </source>
</reference>
<name>R0HUK1_9BRAS</name>
<dbReference type="Proteomes" id="UP000029121">
    <property type="component" value="Unassembled WGS sequence"/>
</dbReference>
<gene>
    <name evidence="2" type="ORF">CARUB_v10025343mg</name>
</gene>
<evidence type="ECO:0000313" key="2">
    <source>
        <dbReference type="EMBL" id="EOA29080.1"/>
    </source>
</evidence>
<protein>
    <submittedName>
        <fullName evidence="2">Uncharacterized protein</fullName>
    </submittedName>
</protein>
<evidence type="ECO:0000256" key="1">
    <source>
        <dbReference type="SAM" id="MobiDB-lite"/>
    </source>
</evidence>
<proteinExistence type="predicted"/>
<organism evidence="2 3">
    <name type="scientific">Capsella rubella</name>
    <dbReference type="NCBI Taxonomy" id="81985"/>
    <lineage>
        <taxon>Eukaryota</taxon>
        <taxon>Viridiplantae</taxon>
        <taxon>Streptophyta</taxon>
        <taxon>Embryophyta</taxon>
        <taxon>Tracheophyta</taxon>
        <taxon>Spermatophyta</taxon>
        <taxon>Magnoliopsida</taxon>
        <taxon>eudicotyledons</taxon>
        <taxon>Gunneridae</taxon>
        <taxon>Pentapetalae</taxon>
        <taxon>rosids</taxon>
        <taxon>malvids</taxon>
        <taxon>Brassicales</taxon>
        <taxon>Brassicaceae</taxon>
        <taxon>Camelineae</taxon>
        <taxon>Capsella</taxon>
    </lineage>
</organism>
<dbReference type="EMBL" id="KB870808">
    <property type="protein sequence ID" value="EOA29080.1"/>
    <property type="molecule type" value="Genomic_DNA"/>
</dbReference>
<evidence type="ECO:0000313" key="3">
    <source>
        <dbReference type="Proteomes" id="UP000029121"/>
    </source>
</evidence>
<sequence>MATNSESSFEAEKSDGDCVTTTTTTNKAQQQSSRILSQEEENVRDGYLFCCENFYTLPEMINYMKENHGVEQTTVTKVFRELLKGTEAEAYLRVSHKRMKTRTTT</sequence>